<dbReference type="AlphaFoldDB" id="A0AA86U3S1"/>
<reference evidence="2" key="1">
    <citation type="submission" date="2023-06" db="EMBL/GenBank/DDBJ databases">
        <authorList>
            <person name="Kurt Z."/>
        </authorList>
    </citation>
    <scope>NUCLEOTIDE SEQUENCE</scope>
</reference>
<organism evidence="2">
    <name type="scientific">Hexamita inflata</name>
    <dbReference type="NCBI Taxonomy" id="28002"/>
    <lineage>
        <taxon>Eukaryota</taxon>
        <taxon>Metamonada</taxon>
        <taxon>Diplomonadida</taxon>
        <taxon>Hexamitidae</taxon>
        <taxon>Hexamitinae</taxon>
        <taxon>Hexamita</taxon>
    </lineage>
</organism>
<dbReference type="EMBL" id="CATOUU010000687">
    <property type="protein sequence ID" value="CAI9941200.1"/>
    <property type="molecule type" value="Genomic_DNA"/>
</dbReference>
<dbReference type="Proteomes" id="UP001642409">
    <property type="component" value="Unassembled WGS sequence"/>
</dbReference>
<evidence type="ECO:0000256" key="1">
    <source>
        <dbReference type="SAM" id="Phobius"/>
    </source>
</evidence>
<sequence>MFSLNQYYTKQCITACPATIPYYQTGACVSKCSTSAYSLVGSVLTCQTSCKFYILNATNGNTKQCFASCTGPLRIRRQVFAPGVAIPSFPEYQPVNPPSKLYVISVTNNNSKQCVTTCTTALVRSECQPNCMSFAVKTTLIVVVPLVTVVIAVIQKFNKFNVSTFQVMFLSIGIGMVFILLYTTFEKVYYICRFQPQRDYKSNQILFILLLRQICTLIRCKYVNIPDLENLVNLSGRNKTFQSLEERIY</sequence>
<evidence type="ECO:0000313" key="2">
    <source>
        <dbReference type="EMBL" id="CAI9941200.1"/>
    </source>
</evidence>
<accession>A0AA86U3S1</accession>
<evidence type="ECO:0000313" key="3">
    <source>
        <dbReference type="EMBL" id="CAL6016171.1"/>
    </source>
</evidence>
<comment type="caution">
    <text evidence="2">The sequence shown here is derived from an EMBL/GenBank/DDBJ whole genome shotgun (WGS) entry which is preliminary data.</text>
</comment>
<protein>
    <submittedName>
        <fullName evidence="3">Hypothetical_protein</fullName>
    </submittedName>
</protein>
<feature type="transmembrane region" description="Helical" evidence="1">
    <location>
        <begin position="166"/>
        <end position="185"/>
    </location>
</feature>
<name>A0AA86U3S1_9EUKA</name>
<keyword evidence="4" id="KW-1185">Reference proteome</keyword>
<gene>
    <name evidence="3" type="ORF">HINF_LOCUS25382</name>
    <name evidence="2" type="ORF">HINF_LOCUS28845</name>
</gene>
<keyword evidence="1" id="KW-0812">Transmembrane</keyword>
<proteinExistence type="predicted"/>
<reference evidence="3 4" key="2">
    <citation type="submission" date="2024-07" db="EMBL/GenBank/DDBJ databases">
        <authorList>
            <person name="Akdeniz Z."/>
        </authorList>
    </citation>
    <scope>NUCLEOTIDE SEQUENCE [LARGE SCALE GENOMIC DNA]</scope>
</reference>
<feature type="transmembrane region" description="Helical" evidence="1">
    <location>
        <begin position="134"/>
        <end position="154"/>
    </location>
</feature>
<keyword evidence="1" id="KW-0472">Membrane</keyword>
<keyword evidence="1" id="KW-1133">Transmembrane helix</keyword>
<dbReference type="EMBL" id="CAXDID020000075">
    <property type="protein sequence ID" value="CAL6016171.1"/>
    <property type="molecule type" value="Genomic_DNA"/>
</dbReference>
<evidence type="ECO:0000313" key="4">
    <source>
        <dbReference type="Proteomes" id="UP001642409"/>
    </source>
</evidence>